<reference evidence="2 3" key="1">
    <citation type="journal article" name="Front. Microbiol.">
        <title>Sugar Metabolism of the First Thermophilic Planctomycete Thermogutta terrifontis: Comparative Genomic and Transcriptomic Approaches.</title>
        <authorList>
            <person name="Elcheninov A.G."/>
            <person name="Menzel P."/>
            <person name="Gudbergsdottir S.R."/>
            <person name="Slesarev A.I."/>
            <person name="Kadnikov V.V."/>
            <person name="Krogh A."/>
            <person name="Bonch-Osmolovskaya E.A."/>
            <person name="Peng X."/>
            <person name="Kublanov I.V."/>
        </authorList>
    </citation>
    <scope>NUCLEOTIDE SEQUENCE [LARGE SCALE GENOMIC DNA]</scope>
    <source>
        <strain evidence="2 3">R1</strain>
    </source>
</reference>
<dbReference type="AlphaFoldDB" id="A0A286RL97"/>
<organism evidence="2 3">
    <name type="scientific">Thermogutta terrifontis</name>
    <dbReference type="NCBI Taxonomy" id="1331910"/>
    <lineage>
        <taxon>Bacteria</taxon>
        <taxon>Pseudomonadati</taxon>
        <taxon>Planctomycetota</taxon>
        <taxon>Planctomycetia</taxon>
        <taxon>Pirellulales</taxon>
        <taxon>Thermoguttaceae</taxon>
        <taxon>Thermogutta</taxon>
    </lineage>
</organism>
<accession>A0A286RL97</accession>
<dbReference type="EMBL" id="CP018477">
    <property type="protein sequence ID" value="ASV76728.1"/>
    <property type="molecule type" value="Genomic_DNA"/>
</dbReference>
<feature type="region of interest" description="Disordered" evidence="1">
    <location>
        <begin position="1"/>
        <end position="39"/>
    </location>
</feature>
<sequence>MEWKRPGYRLHGGDAAPQPRISSARKKKPSAVSHRGGET</sequence>
<protein>
    <submittedName>
        <fullName evidence="2">Uncharacterized protein</fullName>
    </submittedName>
</protein>
<name>A0A286RL97_9BACT</name>
<evidence type="ECO:0000313" key="3">
    <source>
        <dbReference type="Proteomes" id="UP000215086"/>
    </source>
</evidence>
<gene>
    <name evidence="2" type="ORF">THTE_4127</name>
</gene>
<evidence type="ECO:0000313" key="2">
    <source>
        <dbReference type="EMBL" id="ASV76728.1"/>
    </source>
</evidence>
<evidence type="ECO:0000256" key="1">
    <source>
        <dbReference type="SAM" id="MobiDB-lite"/>
    </source>
</evidence>
<dbReference type="KEGG" id="ttf:THTE_4127"/>
<dbReference type="Proteomes" id="UP000215086">
    <property type="component" value="Chromosome"/>
</dbReference>
<keyword evidence="3" id="KW-1185">Reference proteome</keyword>
<proteinExistence type="predicted"/>